<dbReference type="Pfam" id="PF22613">
    <property type="entry name" value="Transketolase_C_1"/>
    <property type="match status" value="1"/>
</dbReference>
<evidence type="ECO:0000259" key="1">
    <source>
        <dbReference type="Pfam" id="PF22613"/>
    </source>
</evidence>
<evidence type="ECO:0000313" key="4">
    <source>
        <dbReference type="Proteomes" id="UP000218731"/>
    </source>
</evidence>
<dbReference type="Proteomes" id="UP000218731">
    <property type="component" value="Chromosome 1"/>
</dbReference>
<dbReference type="InterPro" id="IPR055152">
    <property type="entry name" value="Transketolase-like_C_2"/>
</dbReference>
<dbReference type="EMBL" id="CP061723">
    <property type="protein sequence ID" value="QOD00746.1"/>
    <property type="molecule type" value="Genomic_DNA"/>
</dbReference>
<dbReference type="RefSeq" id="WP_096426067.1">
    <property type="nucleotide sequence ID" value="NZ_AP015029.1"/>
</dbReference>
<evidence type="ECO:0000313" key="5">
    <source>
        <dbReference type="Proteomes" id="UP000516786"/>
    </source>
</evidence>
<dbReference type="PANTHER" id="PTHR43825">
    <property type="entry name" value="PYRUVATE DEHYDROGENASE E1 COMPONENT"/>
    <property type="match status" value="1"/>
</dbReference>
<evidence type="ECO:0000313" key="3">
    <source>
        <dbReference type="EMBL" id="QOD00746.1"/>
    </source>
</evidence>
<dbReference type="AlphaFoldDB" id="A0A1L7NCY0"/>
<dbReference type="PANTHER" id="PTHR43825:SF3">
    <property type="entry name" value="PYRUVATE DEHYDROGENASE E1 COMPONENT"/>
    <property type="match status" value="1"/>
</dbReference>
<organism evidence="2 4">
    <name type="scientific">Pseudomonas putida</name>
    <name type="common">Arthrobacter siderocapsulatus</name>
    <dbReference type="NCBI Taxonomy" id="303"/>
    <lineage>
        <taxon>Bacteria</taxon>
        <taxon>Pseudomonadati</taxon>
        <taxon>Pseudomonadota</taxon>
        <taxon>Gammaproteobacteria</taxon>
        <taxon>Pseudomonadales</taxon>
        <taxon>Pseudomonadaceae</taxon>
        <taxon>Pseudomonas</taxon>
    </lineage>
</organism>
<evidence type="ECO:0000313" key="2">
    <source>
        <dbReference type="EMBL" id="BAW23320.1"/>
    </source>
</evidence>
<dbReference type="Proteomes" id="UP000516786">
    <property type="component" value="Chromosome"/>
</dbReference>
<reference evidence="2 4" key="1">
    <citation type="submission" date="2015-11" db="EMBL/GenBank/DDBJ databases">
        <title>Complete genome sequencing of a biphenyl-degrading bacterium, Pseudomonas putida KF715 (=NBRC110667).</title>
        <authorList>
            <person name="Suenaga H."/>
            <person name="Fujihara N."/>
            <person name="Watanabe T."/>
            <person name="Hirose J."/>
            <person name="Kimura N."/>
            <person name="Yamazoe A."/>
            <person name="Hosoyama A."/>
            <person name="Shimodaira J."/>
            <person name="Furukawa K."/>
        </authorList>
    </citation>
    <scope>NUCLEOTIDE SEQUENCE [LARGE SCALE GENOMIC DNA]</scope>
    <source>
        <strain evidence="2 4">KF715</strain>
    </source>
</reference>
<accession>A0A1L7NCY0</accession>
<dbReference type="EMBL" id="AP015029">
    <property type="protein sequence ID" value="BAW23320.1"/>
    <property type="molecule type" value="Genomic_DNA"/>
</dbReference>
<dbReference type="SUPFAM" id="SSF52922">
    <property type="entry name" value="TK C-terminal domain-like"/>
    <property type="match status" value="1"/>
</dbReference>
<dbReference type="Gene3D" id="3.40.50.920">
    <property type="match status" value="1"/>
</dbReference>
<name>A0A1L7NCY0_PSEPU</name>
<proteinExistence type="predicted"/>
<dbReference type="InterPro" id="IPR051157">
    <property type="entry name" value="PDH/Transketolase"/>
</dbReference>
<keyword evidence="3" id="KW-0670">Pyruvate</keyword>
<reference evidence="3 5" key="2">
    <citation type="submission" date="2020-09" db="EMBL/GenBank/DDBJ databases">
        <title>Co-existence of a novel multidrug-resistance efflux pump with carbapenem resistance gene blaVIM-2 in one megaplasmid in Pseudomonas putida.</title>
        <authorList>
            <person name="Peng K."/>
            <person name="Li R."/>
        </authorList>
    </citation>
    <scope>NUCLEOTIDE SEQUENCE [LARGE SCALE GENOMIC DNA]</scope>
    <source>
        <strain evidence="3 5">ZXPA-20</strain>
    </source>
</reference>
<gene>
    <name evidence="3" type="ORF">ID616_14090</name>
    <name evidence="2" type="ORF">KF715C_ch27470</name>
</gene>
<feature type="domain" description="Transketolase-like C-terminal" evidence="1">
    <location>
        <begin position="199"/>
        <end position="301"/>
    </location>
</feature>
<protein>
    <submittedName>
        <fullName evidence="3">Pyruvate dehydrogenase</fullName>
    </submittedName>
</protein>
<sequence length="356" mass="39348">MDNLRLQRTPDTISAAQACIRHIERGYKEREGAPGSPLGTAVDILKRLETGSSTRGQFGLINDRISEQLSTTAISAWPLWFSEQSRAAERPLFYMTQSPTSAQMSMLTAQVAERGIILNDIESSQSRWAKGAHPWLPLWLASNRRCIPFDPACGDEVKAICIGALQALYVEGAPGFCYMTLHDEPGEGRVCDRSQAYLGMYRLSEGVDEEVSVRLLGAGSMLSEVCAAAELLRAEWGIKAEVWSCPSYTRLARDAERRARLQRLRREENLPNCHLQLCLGTADTPVIAVTGYDEFVAAQLAAHVTAPFTALGADSLEPSQRLNRHWVVLTALRALVRRGVADSSWVSGAVRRYRLD</sequence>
<dbReference type="InterPro" id="IPR009014">
    <property type="entry name" value="Transketo_C/PFOR_II"/>
</dbReference>